<evidence type="ECO:0000256" key="6">
    <source>
        <dbReference type="ARBA" id="ARBA00023136"/>
    </source>
</evidence>
<keyword evidence="6 8" id="KW-0472">Membrane</keyword>
<feature type="transmembrane region" description="Helical" evidence="8">
    <location>
        <begin position="112"/>
        <end position="142"/>
    </location>
</feature>
<protein>
    <submittedName>
        <fullName evidence="10">TRAP transporter large permease</fullName>
    </submittedName>
</protein>
<feature type="transmembrane region" description="Helical" evidence="8">
    <location>
        <begin position="12"/>
        <end position="41"/>
    </location>
</feature>
<comment type="caution">
    <text evidence="10">The sequence shown here is derived from an EMBL/GenBank/DDBJ whole genome shotgun (WGS) entry which is preliminary data.</text>
</comment>
<dbReference type="InterPro" id="IPR004681">
    <property type="entry name" value="TRAP_DctM"/>
</dbReference>
<comment type="function">
    <text evidence="7">Part of the tripartite ATP-independent periplasmic (TRAP) transport system.</text>
</comment>
<dbReference type="PANTHER" id="PTHR33362:SF5">
    <property type="entry name" value="C4-DICARBOXYLATE TRAP TRANSPORTER LARGE PERMEASE PROTEIN DCTM"/>
    <property type="match status" value="1"/>
</dbReference>
<feature type="transmembrane region" description="Helical" evidence="8">
    <location>
        <begin position="357"/>
        <end position="375"/>
    </location>
</feature>
<feature type="transmembrane region" description="Helical" evidence="8">
    <location>
        <begin position="154"/>
        <end position="181"/>
    </location>
</feature>
<evidence type="ECO:0000256" key="4">
    <source>
        <dbReference type="ARBA" id="ARBA00022692"/>
    </source>
</evidence>
<keyword evidence="7" id="KW-0813">Transport</keyword>
<evidence type="ECO:0000256" key="8">
    <source>
        <dbReference type="SAM" id="Phobius"/>
    </source>
</evidence>
<evidence type="ECO:0000256" key="2">
    <source>
        <dbReference type="ARBA" id="ARBA00022475"/>
    </source>
</evidence>
<dbReference type="InterPro" id="IPR010656">
    <property type="entry name" value="DctM"/>
</dbReference>
<name>A0ABS5HRJ8_9RHOB</name>
<keyword evidence="11" id="KW-1185">Reference proteome</keyword>
<dbReference type="PANTHER" id="PTHR33362">
    <property type="entry name" value="SIALIC ACID TRAP TRANSPORTER PERMEASE PROTEIN SIAT-RELATED"/>
    <property type="match status" value="1"/>
</dbReference>
<feature type="domain" description="TRAP C4-dicarboxylate transport system permease DctM subunit" evidence="9">
    <location>
        <begin position="13"/>
        <end position="458"/>
    </location>
</feature>
<keyword evidence="2" id="KW-1003">Cell membrane</keyword>
<sequence>MEPIDIGLAVSGGLLVLVVLGMRVAFAAGFAGLVGLVWIFWAKFDYDGARFAKALTIAVKTAGQVPHSKVSSQALSLIPTFILIGYLAYYAGLTKALFEAAKRWLAWVPGGLAVSTVFATAGFAAVSGASVATSAVFARIAIPEMLKIGYDKRFAAGVVAAGGTLASLIPPSAILVIYAIIVEQDVGKLLLAGFIPGAFSAVIYGLLIIGMAMTIKGFGPAVTGFTWKERFVSLPPALPIVFVVVTIIFFVYNPFGGDAWGTPTEGGAIGAFVVFLMALYKGMRWAELKDALLETAKLSVMIFTIIWGVLIYVRFLGFAQLPAAFSDWITSLTLSPMLILICILLAYAVLGMFMDAIGMLLLTLPVVYPAVMALNGGEFVSAADSTFGMSGPMCAIWFGILVVKMAEFCLITPPIGLNCFVVAGVRDDLSVQDVFKGVTPFFIADAVTIALLVAFPAIVLWLPGQA</sequence>
<feature type="transmembrane region" description="Helical" evidence="8">
    <location>
        <begin position="193"/>
        <end position="215"/>
    </location>
</feature>
<dbReference type="EMBL" id="JADMKU010000007">
    <property type="protein sequence ID" value="MBR9651446.1"/>
    <property type="molecule type" value="Genomic_DNA"/>
</dbReference>
<gene>
    <name evidence="10" type="ORF">IT775_09960</name>
</gene>
<evidence type="ECO:0000259" key="9">
    <source>
        <dbReference type="Pfam" id="PF06808"/>
    </source>
</evidence>
<keyword evidence="5 8" id="KW-1133">Transmembrane helix</keyword>
<feature type="transmembrane region" description="Helical" evidence="8">
    <location>
        <begin position="267"/>
        <end position="286"/>
    </location>
</feature>
<feature type="transmembrane region" description="Helical" evidence="8">
    <location>
        <begin position="236"/>
        <end position="255"/>
    </location>
</feature>
<dbReference type="Pfam" id="PF06808">
    <property type="entry name" value="DctM"/>
    <property type="match status" value="1"/>
</dbReference>
<comment type="subcellular location">
    <subcellularLocation>
        <location evidence="1 7">Cell inner membrane</location>
        <topology evidence="1 7">Multi-pass membrane protein</topology>
    </subcellularLocation>
</comment>
<organism evidence="10 11">
    <name type="scientific">Thalassovita aquimarina</name>
    <dbReference type="NCBI Taxonomy" id="2785917"/>
    <lineage>
        <taxon>Bacteria</taxon>
        <taxon>Pseudomonadati</taxon>
        <taxon>Pseudomonadota</taxon>
        <taxon>Alphaproteobacteria</taxon>
        <taxon>Rhodobacterales</taxon>
        <taxon>Roseobacteraceae</taxon>
        <taxon>Thalassovita</taxon>
    </lineage>
</organism>
<feature type="transmembrane region" description="Helical" evidence="8">
    <location>
        <begin position="74"/>
        <end position="92"/>
    </location>
</feature>
<evidence type="ECO:0000256" key="1">
    <source>
        <dbReference type="ARBA" id="ARBA00004429"/>
    </source>
</evidence>
<evidence type="ECO:0000256" key="7">
    <source>
        <dbReference type="RuleBase" id="RU369079"/>
    </source>
</evidence>
<dbReference type="Proteomes" id="UP001195941">
    <property type="component" value="Unassembled WGS sequence"/>
</dbReference>
<feature type="transmembrane region" description="Helical" evidence="8">
    <location>
        <begin position="298"/>
        <end position="316"/>
    </location>
</feature>
<evidence type="ECO:0000313" key="11">
    <source>
        <dbReference type="Proteomes" id="UP001195941"/>
    </source>
</evidence>
<accession>A0ABS5HRJ8</accession>
<reference evidence="10 11" key="1">
    <citation type="journal article" date="2021" name="Arch. Microbiol.">
        <title>Thalassobius aquimarinus sp. nov., isolated from the Sea of Japan seashore.</title>
        <authorList>
            <person name="Kurilenko V.V."/>
            <person name="Romanenko L.A."/>
            <person name="Chernysheva N.Y."/>
            <person name="Velansky P.V."/>
            <person name="Tekutyeva L.A."/>
            <person name="Isaeva M.P."/>
            <person name="Mikhailov V.V."/>
        </authorList>
    </citation>
    <scope>NUCLEOTIDE SEQUENCE [LARGE SCALE GENOMIC DNA]</scope>
    <source>
        <strain evidence="10 11">KMM 8518</strain>
    </source>
</reference>
<evidence type="ECO:0000256" key="5">
    <source>
        <dbReference type="ARBA" id="ARBA00022989"/>
    </source>
</evidence>
<feature type="transmembrane region" description="Helical" evidence="8">
    <location>
        <begin position="395"/>
        <end position="425"/>
    </location>
</feature>
<keyword evidence="3 7" id="KW-0997">Cell inner membrane</keyword>
<dbReference type="RefSeq" id="WP_212700963.1">
    <property type="nucleotide sequence ID" value="NZ_JADMKU010000007.1"/>
</dbReference>
<proteinExistence type="predicted"/>
<evidence type="ECO:0000256" key="3">
    <source>
        <dbReference type="ARBA" id="ARBA00022519"/>
    </source>
</evidence>
<evidence type="ECO:0000313" key="10">
    <source>
        <dbReference type="EMBL" id="MBR9651446.1"/>
    </source>
</evidence>
<feature type="transmembrane region" description="Helical" evidence="8">
    <location>
        <begin position="328"/>
        <end position="350"/>
    </location>
</feature>
<feature type="transmembrane region" description="Helical" evidence="8">
    <location>
        <begin position="437"/>
        <end position="462"/>
    </location>
</feature>
<keyword evidence="4 8" id="KW-0812">Transmembrane</keyword>